<sequence>MDNTNPSDSVSSLRAAALSTLRSKRRKPGLDKPIMSRPPPPESIQLDYGEEEQSPVQANQPAVFGSPTPPSRPTSTMKGSKHIHEDIQMREEGEISDEESTPVVHPPKEIRRSPSPRTKIIAARPKSPPHFIAMANVEDQPSTPSRHIFDLSPVPPVPTRPRSSTPTGPISHLSPIQRTLLALDPNHVRPGLQMSQEQYDLSKDIILDLLGWGISPEYLVDCGLSREVVFYVFGELNLRLPHNLDTTGLIHYTPERLSLAREAAGFSPIPGAREPYRPLPIPDHITKSIQASLARAASLSSVPDISSNNDLHDMEMQRRQELLARKRAVILSRKVKQSSSLSTVPSSSGESVLSTPDGQGPSTSPADVDDFLKSISPKTPEAIATLSSTFAPVPSQSNDVMDVDDIPGLGGLRPLQTDRIHRTQSDAGDPAPSSEDHALISPSGSAHPIEEVANSVVDPRDILSPASLSMGFTRDIVQRPVSEPHVVRRVSKRPVASDFVDFDTNPRLSVVNGSGYGGGGGGGGGANLNPIVRRKAAVIDFGGVSNSSRRCVIDLSDSEEEDISLVQRSVEHDPDRGIRGISYTPGFSGARGSVDSDVPSVVSTPSAMTPGAIIEPSQLELEIQKMKELIAKKEQDRLRKLASRSNNLGSESASNNGSLVRPQSEELITSFHTKGSPDHSDGRESTALNHQQTNDVEFHNEHSSSNASVVSVAAALVAASTSTSASTTPAIGSLVSRFIAQPTAG</sequence>
<feature type="compositionally biased region" description="Polar residues" evidence="1">
    <location>
        <begin position="643"/>
        <end position="658"/>
    </location>
</feature>
<evidence type="ECO:0000313" key="2">
    <source>
        <dbReference type="EMBL" id="PFH54117.1"/>
    </source>
</evidence>
<dbReference type="OrthoDB" id="3270652at2759"/>
<dbReference type="EMBL" id="KZ301971">
    <property type="protein sequence ID" value="PFH54117.1"/>
    <property type="molecule type" value="Genomic_DNA"/>
</dbReference>
<gene>
    <name evidence="2" type="ORF">AMATHDRAFT_890</name>
</gene>
<keyword evidence="3" id="KW-1185">Reference proteome</keyword>
<dbReference type="Proteomes" id="UP000242287">
    <property type="component" value="Unassembled WGS sequence"/>
</dbReference>
<dbReference type="AlphaFoldDB" id="A0A2A9NZS1"/>
<feature type="compositionally biased region" description="Basic and acidic residues" evidence="1">
    <location>
        <begin position="82"/>
        <end position="93"/>
    </location>
</feature>
<protein>
    <submittedName>
        <fullName evidence="2">Uncharacterized protein</fullName>
    </submittedName>
</protein>
<feature type="region of interest" description="Disordered" evidence="1">
    <location>
        <begin position="643"/>
        <end position="662"/>
    </location>
</feature>
<feature type="compositionally biased region" description="Low complexity" evidence="1">
    <location>
        <begin position="338"/>
        <end position="356"/>
    </location>
</feature>
<feature type="region of interest" description="Disordered" evidence="1">
    <location>
        <begin position="390"/>
        <end position="447"/>
    </location>
</feature>
<feature type="region of interest" description="Disordered" evidence="1">
    <location>
        <begin position="1"/>
        <end position="119"/>
    </location>
</feature>
<evidence type="ECO:0000313" key="3">
    <source>
        <dbReference type="Proteomes" id="UP000242287"/>
    </source>
</evidence>
<feature type="region of interest" description="Disordered" evidence="1">
    <location>
        <begin position="338"/>
        <end position="370"/>
    </location>
</feature>
<feature type="compositionally biased region" description="Polar residues" evidence="1">
    <location>
        <begin position="1"/>
        <end position="12"/>
    </location>
</feature>
<feature type="region of interest" description="Disordered" evidence="1">
    <location>
        <begin position="151"/>
        <end position="172"/>
    </location>
</feature>
<organism evidence="2 3">
    <name type="scientific">Amanita thiersii Skay4041</name>
    <dbReference type="NCBI Taxonomy" id="703135"/>
    <lineage>
        <taxon>Eukaryota</taxon>
        <taxon>Fungi</taxon>
        <taxon>Dikarya</taxon>
        <taxon>Basidiomycota</taxon>
        <taxon>Agaricomycotina</taxon>
        <taxon>Agaricomycetes</taxon>
        <taxon>Agaricomycetidae</taxon>
        <taxon>Agaricales</taxon>
        <taxon>Pluteineae</taxon>
        <taxon>Amanitaceae</taxon>
        <taxon>Amanita</taxon>
    </lineage>
</organism>
<proteinExistence type="predicted"/>
<feature type="compositionally biased region" description="Polar residues" evidence="1">
    <location>
        <begin position="390"/>
        <end position="399"/>
    </location>
</feature>
<reference evidence="2 3" key="1">
    <citation type="submission" date="2014-02" db="EMBL/GenBank/DDBJ databases">
        <title>Transposable element dynamics among asymbiotic and ectomycorrhizal Amanita fungi.</title>
        <authorList>
            <consortium name="DOE Joint Genome Institute"/>
            <person name="Hess J."/>
            <person name="Skrede I."/>
            <person name="Wolfe B."/>
            <person name="LaButti K."/>
            <person name="Ohm R.A."/>
            <person name="Grigoriev I.V."/>
            <person name="Pringle A."/>
        </authorList>
    </citation>
    <scope>NUCLEOTIDE SEQUENCE [LARGE SCALE GENOMIC DNA]</scope>
    <source>
        <strain evidence="2 3">SKay4041</strain>
    </source>
</reference>
<accession>A0A2A9NZS1</accession>
<name>A0A2A9NZS1_9AGAR</name>
<evidence type="ECO:0000256" key="1">
    <source>
        <dbReference type="SAM" id="MobiDB-lite"/>
    </source>
</evidence>